<evidence type="ECO:0000313" key="6">
    <source>
        <dbReference type="Proteomes" id="UP001152795"/>
    </source>
</evidence>
<keyword evidence="6" id="KW-1185">Reference proteome</keyword>
<evidence type="ECO:0000256" key="1">
    <source>
        <dbReference type="ARBA" id="ARBA00004141"/>
    </source>
</evidence>
<dbReference type="OrthoDB" id="10068803at2759"/>
<dbReference type="AlphaFoldDB" id="A0A7D9EZI9"/>
<dbReference type="PANTHER" id="PTHR46726">
    <property type="entry name" value="TWO PORE CHANNEL 3"/>
    <property type="match status" value="1"/>
</dbReference>
<gene>
    <name evidence="5" type="ORF">PACLA_8A015083</name>
</gene>
<dbReference type="Proteomes" id="UP001152795">
    <property type="component" value="Unassembled WGS sequence"/>
</dbReference>
<sequence length="341" mass="40575">MAATLINEVRFGRHGVFELKPKQVKLYNFYYTFYINYLIHIFVWFNLALAIFEKPAVSGYELPYWATMIMEFVCIFVFALCLFHRWYIAPDGCFWNDKKNVILTFTITITFLDMLLYSIFMENGLESIVRRWSRILRPAFLINLQARQIRRAFRNIRRTIFGILNVLVLLLLAIGLFALLATKLFENRNLKDIDGNPYFQNYLESYYQLYILTTTANNPDIGISAYDSNNWFALFFVVFLVICMYIFLSILLAVVYTNYKNNLKDEIRCSVYQKRRHLKEAFDLICEELNECKVLKFDTWKSLLEVLCPKYSPGKISLLWNVLDRENNNYISKHLFSYIFL</sequence>
<comment type="subcellular location">
    <subcellularLocation>
        <location evidence="1">Membrane</location>
        <topology evidence="1">Multi-pass membrane protein</topology>
    </subcellularLocation>
</comment>
<comment type="caution">
    <text evidence="5">The sequence shown here is derived from an EMBL/GenBank/DDBJ whole genome shotgun (WGS) entry which is preliminary data.</text>
</comment>
<dbReference type="PANTHER" id="PTHR46726:SF1">
    <property type="entry name" value="TWO-PORE CALCIUM CHANNEL 3"/>
    <property type="match status" value="1"/>
</dbReference>
<reference evidence="5" key="1">
    <citation type="submission" date="2020-04" db="EMBL/GenBank/DDBJ databases">
        <authorList>
            <person name="Alioto T."/>
            <person name="Alioto T."/>
            <person name="Gomez Garrido J."/>
        </authorList>
    </citation>
    <scope>NUCLEOTIDE SEQUENCE</scope>
    <source>
        <strain evidence="5">A484AB</strain>
    </source>
</reference>
<proteinExistence type="predicted"/>
<protein>
    <submittedName>
        <fullName evidence="5">Two pore calcium channel 1-like</fullName>
    </submittedName>
</protein>
<organism evidence="5 6">
    <name type="scientific">Paramuricea clavata</name>
    <name type="common">Red gorgonian</name>
    <name type="synonym">Violescent sea-whip</name>
    <dbReference type="NCBI Taxonomy" id="317549"/>
    <lineage>
        <taxon>Eukaryota</taxon>
        <taxon>Metazoa</taxon>
        <taxon>Cnidaria</taxon>
        <taxon>Anthozoa</taxon>
        <taxon>Octocorallia</taxon>
        <taxon>Malacalcyonacea</taxon>
        <taxon>Plexauridae</taxon>
        <taxon>Paramuricea</taxon>
    </lineage>
</organism>
<accession>A0A7D9EZI9</accession>
<dbReference type="Pfam" id="PF00520">
    <property type="entry name" value="Ion_trans"/>
    <property type="match status" value="1"/>
</dbReference>
<dbReference type="GO" id="GO:0016020">
    <property type="term" value="C:membrane"/>
    <property type="evidence" value="ECO:0007669"/>
    <property type="project" value="UniProtKB-SubCell"/>
</dbReference>
<evidence type="ECO:0000256" key="3">
    <source>
        <dbReference type="ARBA" id="ARBA00022989"/>
    </source>
</evidence>
<dbReference type="EMBL" id="CACRXK020010916">
    <property type="protein sequence ID" value="CAB4020361.1"/>
    <property type="molecule type" value="Genomic_DNA"/>
</dbReference>
<evidence type="ECO:0000256" key="2">
    <source>
        <dbReference type="ARBA" id="ARBA00022692"/>
    </source>
</evidence>
<evidence type="ECO:0000313" key="5">
    <source>
        <dbReference type="EMBL" id="CAB4020361.1"/>
    </source>
</evidence>
<keyword evidence="4" id="KW-0472">Membrane</keyword>
<dbReference type="GO" id="GO:0005216">
    <property type="term" value="F:monoatomic ion channel activity"/>
    <property type="evidence" value="ECO:0007669"/>
    <property type="project" value="InterPro"/>
</dbReference>
<name>A0A7D9EZI9_PARCT</name>
<keyword evidence="2" id="KW-0812">Transmembrane</keyword>
<dbReference type="Gene3D" id="1.10.287.70">
    <property type="match status" value="1"/>
</dbReference>
<evidence type="ECO:0000256" key="4">
    <source>
        <dbReference type="ARBA" id="ARBA00023136"/>
    </source>
</evidence>
<dbReference type="SUPFAM" id="SSF81324">
    <property type="entry name" value="Voltage-gated potassium channels"/>
    <property type="match status" value="1"/>
</dbReference>
<dbReference type="InterPro" id="IPR005821">
    <property type="entry name" value="Ion_trans_dom"/>
</dbReference>
<keyword evidence="3" id="KW-1133">Transmembrane helix</keyword>